<feature type="domain" description="Cytochrome b5 heme-binding" evidence="6">
    <location>
        <begin position="109"/>
        <end position="160"/>
    </location>
</feature>
<evidence type="ECO:0000256" key="2">
    <source>
        <dbReference type="ARBA" id="ARBA00022723"/>
    </source>
</evidence>
<dbReference type="InterPro" id="IPR018506">
    <property type="entry name" value="Cyt_B5_heme-BS"/>
</dbReference>
<dbReference type="PANTHER" id="PTHR19359">
    <property type="entry name" value="CYTOCHROME B5"/>
    <property type="match status" value="1"/>
</dbReference>
<gene>
    <name evidence="7" type="ORF">DH2020_004316</name>
</gene>
<dbReference type="SUPFAM" id="SSF55856">
    <property type="entry name" value="Cytochrome b5-like heme/steroid binding domain"/>
    <property type="match status" value="1"/>
</dbReference>
<dbReference type="PROSITE" id="PS50255">
    <property type="entry name" value="CYTOCHROME_B5_2"/>
    <property type="match status" value="1"/>
</dbReference>
<dbReference type="PANTHER" id="PTHR19359:SF14">
    <property type="entry name" value="CYTOCHROME B5 A"/>
    <property type="match status" value="1"/>
</dbReference>
<keyword evidence="2 5" id="KW-0479">Metal-binding</keyword>
<keyword evidence="8" id="KW-1185">Reference proteome</keyword>
<reference evidence="7 8" key="1">
    <citation type="journal article" date="2021" name="Comput. Struct. Biotechnol. J.">
        <title>De novo genome assembly of the potent medicinal plant Rehmannia glutinosa using nanopore technology.</title>
        <authorList>
            <person name="Ma L."/>
            <person name="Dong C."/>
            <person name="Song C."/>
            <person name="Wang X."/>
            <person name="Zheng X."/>
            <person name="Niu Y."/>
            <person name="Chen S."/>
            <person name="Feng W."/>
        </authorList>
    </citation>
    <scope>NUCLEOTIDE SEQUENCE [LARGE SCALE GENOMIC DNA]</scope>
    <source>
        <strain evidence="7">DH-2019</strain>
    </source>
</reference>
<evidence type="ECO:0000256" key="5">
    <source>
        <dbReference type="RuleBase" id="RU362121"/>
    </source>
</evidence>
<organism evidence="7 8">
    <name type="scientific">Rehmannia glutinosa</name>
    <name type="common">Chinese foxglove</name>
    <dbReference type="NCBI Taxonomy" id="99300"/>
    <lineage>
        <taxon>Eukaryota</taxon>
        <taxon>Viridiplantae</taxon>
        <taxon>Streptophyta</taxon>
        <taxon>Embryophyta</taxon>
        <taxon>Tracheophyta</taxon>
        <taxon>Spermatophyta</taxon>
        <taxon>Magnoliopsida</taxon>
        <taxon>eudicotyledons</taxon>
        <taxon>Gunneridae</taxon>
        <taxon>Pentapetalae</taxon>
        <taxon>asterids</taxon>
        <taxon>lamiids</taxon>
        <taxon>Lamiales</taxon>
        <taxon>Orobanchaceae</taxon>
        <taxon>Rehmannieae</taxon>
        <taxon>Rehmannia</taxon>
    </lineage>
</organism>
<evidence type="ECO:0000313" key="8">
    <source>
        <dbReference type="Proteomes" id="UP001318860"/>
    </source>
</evidence>
<dbReference type="InterPro" id="IPR001199">
    <property type="entry name" value="Cyt_B5-like_heme/steroid-bd"/>
</dbReference>
<dbReference type="InterPro" id="IPR036400">
    <property type="entry name" value="Cyt_B5-like_heme/steroid_sf"/>
</dbReference>
<dbReference type="EMBL" id="JABTTQ020000003">
    <property type="protein sequence ID" value="KAK6160935.1"/>
    <property type="molecule type" value="Genomic_DNA"/>
</dbReference>
<dbReference type="SMART" id="SM01117">
    <property type="entry name" value="Cyt-b5"/>
    <property type="match status" value="1"/>
</dbReference>
<dbReference type="PROSITE" id="PS00191">
    <property type="entry name" value="CYTOCHROME_B5_1"/>
    <property type="match status" value="1"/>
</dbReference>
<dbReference type="InterPro" id="IPR050668">
    <property type="entry name" value="Cytochrome_b5"/>
</dbReference>
<comment type="similarity">
    <text evidence="4 5">Belongs to the cytochrome b5 family.</text>
</comment>
<evidence type="ECO:0000256" key="4">
    <source>
        <dbReference type="ARBA" id="ARBA00038168"/>
    </source>
</evidence>
<proteinExistence type="inferred from homology"/>
<protein>
    <recommendedName>
        <fullName evidence="6">Cytochrome b5 heme-binding domain-containing protein</fullName>
    </recommendedName>
</protein>
<dbReference type="Proteomes" id="UP001318860">
    <property type="component" value="Unassembled WGS sequence"/>
</dbReference>
<sequence length="163" mass="18158">MCSHTDRITAIATAIDNSDMIVTSSHDKSPSLCGLSPRRTGTTTSPAAALLATATLLRTLKRCALEHNDKVIGESLDLVKYVDANFKGPLCYRFFEAKSALRDREKKLDEVYNVTTFLDEHPGGDEIMLGKDVTDEFDDVGHNHDAWAMLEKYYLLLELTYLA</sequence>
<accession>A0ABR0XP33</accession>
<name>A0ABR0XP33_REHGL</name>
<dbReference type="Pfam" id="PF00173">
    <property type="entry name" value="Cyt-b5"/>
    <property type="match status" value="1"/>
</dbReference>
<evidence type="ECO:0000256" key="1">
    <source>
        <dbReference type="ARBA" id="ARBA00022617"/>
    </source>
</evidence>
<comment type="caution">
    <text evidence="7">The sequence shown here is derived from an EMBL/GenBank/DDBJ whole genome shotgun (WGS) entry which is preliminary data.</text>
</comment>
<keyword evidence="3 5" id="KW-0408">Iron</keyword>
<evidence type="ECO:0000259" key="6">
    <source>
        <dbReference type="PROSITE" id="PS50255"/>
    </source>
</evidence>
<dbReference type="Gene3D" id="3.10.120.10">
    <property type="entry name" value="Cytochrome b5-like heme/steroid binding domain"/>
    <property type="match status" value="1"/>
</dbReference>
<evidence type="ECO:0000313" key="7">
    <source>
        <dbReference type="EMBL" id="KAK6160935.1"/>
    </source>
</evidence>
<evidence type="ECO:0000256" key="3">
    <source>
        <dbReference type="ARBA" id="ARBA00023004"/>
    </source>
</evidence>
<keyword evidence="1 5" id="KW-0349">Heme</keyword>